<dbReference type="FunFam" id="1.20.1740.10:FF:000057">
    <property type="entry name" value="Cystine/glutamate transporter"/>
    <property type="match status" value="1"/>
</dbReference>
<feature type="transmembrane region" description="Helical" evidence="5">
    <location>
        <begin position="127"/>
        <end position="149"/>
    </location>
</feature>
<evidence type="ECO:0000256" key="3">
    <source>
        <dbReference type="ARBA" id="ARBA00022989"/>
    </source>
</evidence>
<organism evidence="6 7">
    <name type="scientific">Anas platyrhynchos</name>
    <name type="common">Mallard</name>
    <name type="synonym">Anas boschas</name>
    <dbReference type="NCBI Taxonomy" id="8839"/>
    <lineage>
        <taxon>Eukaryota</taxon>
        <taxon>Metazoa</taxon>
        <taxon>Chordata</taxon>
        <taxon>Craniata</taxon>
        <taxon>Vertebrata</taxon>
        <taxon>Euteleostomi</taxon>
        <taxon>Archelosauria</taxon>
        <taxon>Archosauria</taxon>
        <taxon>Dinosauria</taxon>
        <taxon>Saurischia</taxon>
        <taxon>Theropoda</taxon>
        <taxon>Coelurosauria</taxon>
        <taxon>Aves</taxon>
        <taxon>Neognathae</taxon>
        <taxon>Galloanserae</taxon>
        <taxon>Anseriformes</taxon>
        <taxon>Anatidae</taxon>
        <taxon>Anatinae</taxon>
        <taxon>Anas</taxon>
    </lineage>
</organism>
<protein>
    <submittedName>
        <fullName evidence="6">Cystine/glutamate transporter</fullName>
    </submittedName>
</protein>
<feature type="transmembrane region" description="Helical" evidence="5">
    <location>
        <begin position="239"/>
        <end position="257"/>
    </location>
</feature>
<feature type="transmembrane region" description="Helical" evidence="5">
    <location>
        <begin position="210"/>
        <end position="227"/>
    </location>
</feature>
<name>A0A8B9TWW6_ANAPL</name>
<dbReference type="PANTHER" id="PTHR11785">
    <property type="entry name" value="AMINO ACID TRANSPORTER"/>
    <property type="match status" value="1"/>
</dbReference>
<reference evidence="6" key="2">
    <citation type="submission" date="2025-08" db="UniProtKB">
        <authorList>
            <consortium name="Ensembl"/>
        </authorList>
    </citation>
    <scope>IDENTIFICATION</scope>
</reference>
<dbReference type="InterPro" id="IPR050598">
    <property type="entry name" value="AminoAcid_Transporter"/>
</dbReference>
<comment type="subcellular location">
    <subcellularLocation>
        <location evidence="1">Membrane</location>
        <topology evidence="1">Multi-pass membrane protein</topology>
    </subcellularLocation>
</comment>
<dbReference type="PANTHER" id="PTHR11785:SF533">
    <property type="entry name" value="CYSTINE_GLUTAMATE TRANSPORTER"/>
    <property type="match status" value="1"/>
</dbReference>
<feature type="transmembrane region" description="Helical" evidence="5">
    <location>
        <begin position="83"/>
        <end position="107"/>
    </location>
</feature>
<dbReference type="GO" id="GO:0015179">
    <property type="term" value="F:L-amino acid transmembrane transporter activity"/>
    <property type="evidence" value="ECO:0007669"/>
    <property type="project" value="TreeGrafter"/>
</dbReference>
<evidence type="ECO:0000313" key="7">
    <source>
        <dbReference type="Proteomes" id="UP000694400"/>
    </source>
</evidence>
<dbReference type="Ensembl" id="ENSAPLT00020029048.1">
    <property type="protein sequence ID" value="ENSAPLP00020026977.1"/>
    <property type="gene ID" value="ENSAPLG00020018320.1"/>
</dbReference>
<keyword evidence="3 5" id="KW-1133">Transmembrane helix</keyword>
<evidence type="ECO:0000256" key="1">
    <source>
        <dbReference type="ARBA" id="ARBA00004141"/>
    </source>
</evidence>
<keyword evidence="4 5" id="KW-0472">Membrane</keyword>
<dbReference type="AlphaFoldDB" id="A0A8B9TWW6"/>
<proteinExistence type="predicted"/>
<evidence type="ECO:0000256" key="4">
    <source>
        <dbReference type="ARBA" id="ARBA00023136"/>
    </source>
</evidence>
<keyword evidence="2 5" id="KW-0812">Transmembrane</keyword>
<feature type="transmembrane region" description="Helical" evidence="5">
    <location>
        <begin position="339"/>
        <end position="361"/>
    </location>
</feature>
<dbReference type="Gene3D" id="1.20.1740.10">
    <property type="entry name" value="Amino acid/polyamine transporter I"/>
    <property type="match status" value="1"/>
</dbReference>
<evidence type="ECO:0000313" key="6">
    <source>
        <dbReference type="Ensembl" id="ENSAPLP00020026977.1"/>
    </source>
</evidence>
<feature type="transmembrane region" description="Helical" evidence="5">
    <location>
        <begin position="288"/>
        <end position="311"/>
    </location>
</feature>
<dbReference type="Pfam" id="PF13520">
    <property type="entry name" value="AA_permease_2"/>
    <property type="match status" value="1"/>
</dbReference>
<feature type="transmembrane region" description="Helical" evidence="5">
    <location>
        <begin position="20"/>
        <end position="37"/>
    </location>
</feature>
<reference evidence="6" key="3">
    <citation type="submission" date="2025-09" db="UniProtKB">
        <authorList>
            <consortium name="Ensembl"/>
        </authorList>
    </citation>
    <scope>IDENTIFICATION</scope>
</reference>
<dbReference type="Proteomes" id="UP000694400">
    <property type="component" value="Chromosome 1"/>
</dbReference>
<reference evidence="6" key="1">
    <citation type="submission" date="2019-08" db="EMBL/GenBank/DDBJ databases">
        <title>Three high-quality genomes provides insights into domestication of ducks.</title>
        <authorList>
            <person name="Hou Z.C."/>
            <person name="Zhu F."/>
            <person name="Yin Z.T."/>
            <person name="Zhang F."/>
        </authorList>
    </citation>
    <scope>NUCLEOTIDE SEQUENCE [LARGE SCALE GENOMIC DNA]</scope>
</reference>
<dbReference type="InterPro" id="IPR002293">
    <property type="entry name" value="AA/rel_permease1"/>
</dbReference>
<evidence type="ECO:0000256" key="2">
    <source>
        <dbReference type="ARBA" id="ARBA00022692"/>
    </source>
</evidence>
<accession>A0A8B9TWW6</accession>
<sequence length="521" mass="56974">MGKDKKKEEAVFLRKKITLLRAFSLLIGSMVGSGIFISPKGVLKNSGTVGFSLVVWFACGLLSMFGALCYAELGTRITKSGGHYIYILETLGPLPSFLFLWAEFFAIRPANSAVVSLAFGRYLLEPFFAPCAAPVPAVKLVSLLGYYAVLTLNSWSVSWSARLQTALSIVKLLALALIIVPGMMLLAQGHTENFQDAFDKQSLVPDKLPLAFYAGMFAYSGWFQTSFVREELVRPERNIPLAVIVSVITVIVGYMLTNVSYYTVLGTQDVLASPAVAVSFVQRACRSLISVVPVLVALSCFGTMNGGILTFSRTLFVASREGQWPPLFSMIHIRRHTPLPAVMLMFPLVTTMVCIGDIYHLMNFFSFSRWLFIGLATLGLIVHRCRHPELQSPFKPKRLAACSRGQGIVLGAGRCAGPVLTSSELQGEPFLDVISVVGKSQPWLRSRRLSGLGERGITRGVLGVNLTYRELSPGAEILCSVKQLEHNSGPLQTLRMCTVCVYNTKHFLQPQLAAASGWCGP</sequence>
<dbReference type="GO" id="GO:0016020">
    <property type="term" value="C:membrane"/>
    <property type="evidence" value="ECO:0007669"/>
    <property type="project" value="UniProtKB-SubCell"/>
</dbReference>
<gene>
    <name evidence="6" type="primary">LOC101796443</name>
</gene>
<evidence type="ECO:0000256" key="5">
    <source>
        <dbReference type="SAM" id="Phobius"/>
    </source>
</evidence>
<feature type="transmembrane region" description="Helical" evidence="5">
    <location>
        <begin position="49"/>
        <end position="71"/>
    </location>
</feature>
<feature type="transmembrane region" description="Helical" evidence="5">
    <location>
        <begin position="169"/>
        <end position="190"/>
    </location>
</feature>